<evidence type="ECO:0000313" key="13">
    <source>
        <dbReference type="EMBL" id="BCD84824.1"/>
    </source>
</evidence>
<evidence type="ECO:0000256" key="4">
    <source>
        <dbReference type="ARBA" id="ARBA00022475"/>
    </source>
</evidence>
<feature type="compositionally biased region" description="Low complexity" evidence="10">
    <location>
        <begin position="109"/>
        <end position="131"/>
    </location>
</feature>
<keyword evidence="14" id="KW-1185">Reference proteome</keyword>
<dbReference type="Proteomes" id="UP001064896">
    <property type="component" value="Chromosome"/>
</dbReference>
<reference evidence="13" key="1">
    <citation type="submission" date="2020-05" db="EMBL/GenBank/DDBJ databases">
        <title>Complete genome sequence of Pseudomonas sp. Sm006.</title>
        <authorList>
            <person name="Takeuchi K."/>
            <person name="Someya N."/>
        </authorList>
    </citation>
    <scope>NUCLEOTIDE SEQUENCE</scope>
    <source>
        <strain evidence="13">Sm006</strain>
    </source>
</reference>
<evidence type="ECO:0000256" key="8">
    <source>
        <dbReference type="ARBA" id="ARBA00022989"/>
    </source>
</evidence>
<keyword evidence="11" id="KW-0732">Signal</keyword>
<keyword evidence="4" id="KW-1003">Cell membrane</keyword>
<feature type="region of interest" description="Disordered" evidence="10">
    <location>
        <begin position="56"/>
        <end position="131"/>
    </location>
</feature>
<dbReference type="Pfam" id="PF03544">
    <property type="entry name" value="TonB_C"/>
    <property type="match status" value="1"/>
</dbReference>
<comment type="subcellular location">
    <subcellularLocation>
        <location evidence="1">Cell inner membrane</location>
        <topology evidence="1">Single-pass membrane protein</topology>
        <orientation evidence="1">Periplasmic side</orientation>
    </subcellularLocation>
</comment>
<dbReference type="SUPFAM" id="SSF74653">
    <property type="entry name" value="TolA/TonB C-terminal domain"/>
    <property type="match status" value="1"/>
</dbReference>
<evidence type="ECO:0000256" key="5">
    <source>
        <dbReference type="ARBA" id="ARBA00022519"/>
    </source>
</evidence>
<dbReference type="PROSITE" id="PS52015">
    <property type="entry name" value="TONB_CTD"/>
    <property type="match status" value="1"/>
</dbReference>
<evidence type="ECO:0000256" key="11">
    <source>
        <dbReference type="SAM" id="SignalP"/>
    </source>
</evidence>
<evidence type="ECO:0000256" key="6">
    <source>
        <dbReference type="ARBA" id="ARBA00022692"/>
    </source>
</evidence>
<evidence type="ECO:0000256" key="10">
    <source>
        <dbReference type="SAM" id="MobiDB-lite"/>
    </source>
</evidence>
<evidence type="ECO:0000256" key="3">
    <source>
        <dbReference type="ARBA" id="ARBA00022448"/>
    </source>
</evidence>
<keyword evidence="3" id="KW-0813">Transport</keyword>
<dbReference type="EMBL" id="AP023081">
    <property type="protein sequence ID" value="BCD84824.1"/>
    <property type="molecule type" value="Genomic_DNA"/>
</dbReference>
<evidence type="ECO:0000256" key="9">
    <source>
        <dbReference type="ARBA" id="ARBA00023136"/>
    </source>
</evidence>
<comment type="similarity">
    <text evidence="2">Belongs to the TonB family.</text>
</comment>
<keyword evidence="6" id="KW-0812">Transmembrane</keyword>
<dbReference type="InterPro" id="IPR037682">
    <property type="entry name" value="TonB_C"/>
</dbReference>
<accession>A0ABN6BLF9</accession>
<evidence type="ECO:0000256" key="1">
    <source>
        <dbReference type="ARBA" id="ARBA00004383"/>
    </source>
</evidence>
<keyword evidence="9" id="KW-0472">Membrane</keyword>
<protein>
    <recommendedName>
        <fullName evidence="12">TonB C-terminal domain-containing protein</fullName>
    </recommendedName>
</protein>
<dbReference type="InterPro" id="IPR051045">
    <property type="entry name" value="TonB-dependent_transducer"/>
</dbReference>
<dbReference type="InterPro" id="IPR006260">
    <property type="entry name" value="TonB/TolA_C"/>
</dbReference>
<keyword evidence="5" id="KW-0997">Cell inner membrane</keyword>
<evidence type="ECO:0000313" key="14">
    <source>
        <dbReference type="Proteomes" id="UP001064896"/>
    </source>
</evidence>
<dbReference type="NCBIfam" id="TIGR01352">
    <property type="entry name" value="tonB_Cterm"/>
    <property type="match status" value="1"/>
</dbReference>
<evidence type="ECO:0000256" key="2">
    <source>
        <dbReference type="ARBA" id="ARBA00006555"/>
    </source>
</evidence>
<feature type="chain" id="PRO_5046569353" description="TonB C-terminal domain-containing protein" evidence="11">
    <location>
        <begin position="30"/>
        <end position="238"/>
    </location>
</feature>
<evidence type="ECO:0000259" key="12">
    <source>
        <dbReference type="PROSITE" id="PS52015"/>
    </source>
</evidence>
<keyword evidence="8" id="KW-1133">Transmembrane helix</keyword>
<name>A0ABN6BLF9_9PSED</name>
<dbReference type="PANTHER" id="PTHR33446">
    <property type="entry name" value="PROTEIN TONB-RELATED"/>
    <property type="match status" value="1"/>
</dbReference>
<feature type="domain" description="TonB C-terminal" evidence="12">
    <location>
        <begin position="145"/>
        <end position="238"/>
    </location>
</feature>
<sequence length="238" mass="25506">MPRIPLCLALSLVAHAGLAWLLHDLRAEAAIAQGEARADVVHLVSLAEPAPAVAEPVARPAPAPRKVEPQSRPVAEAKPIAIKPRLVSPEAPARKVARVEPKPQPRPQSRPSSEPSVAHAAASAPQPAPAQQVAIAAKLPKAEVVIDQPSFLTPPKPPIYPAQARRRNQQGVVLVEVRLDERGGLREMKLLRSSGIESLDEAAINAVASWRFRPEVQDGEPVPSRVRIPIEFALTASR</sequence>
<keyword evidence="7" id="KW-0653">Protein transport</keyword>
<organism evidence="13 14">
    <name type="scientific">Pseudomonas solani</name>
    <dbReference type="NCBI Taxonomy" id="2731552"/>
    <lineage>
        <taxon>Bacteria</taxon>
        <taxon>Pseudomonadati</taxon>
        <taxon>Pseudomonadota</taxon>
        <taxon>Gammaproteobacteria</taxon>
        <taxon>Pseudomonadales</taxon>
        <taxon>Pseudomonadaceae</taxon>
        <taxon>Pseudomonas</taxon>
    </lineage>
</organism>
<gene>
    <name evidence="13" type="ORF">PSm6_12310</name>
</gene>
<evidence type="ECO:0000256" key="7">
    <source>
        <dbReference type="ARBA" id="ARBA00022927"/>
    </source>
</evidence>
<proteinExistence type="inferred from homology"/>
<dbReference type="PANTHER" id="PTHR33446:SF2">
    <property type="entry name" value="PROTEIN TONB"/>
    <property type="match status" value="1"/>
</dbReference>
<dbReference type="Gene3D" id="3.30.1150.10">
    <property type="match status" value="1"/>
</dbReference>
<feature type="signal peptide" evidence="11">
    <location>
        <begin position="1"/>
        <end position="29"/>
    </location>
</feature>